<keyword evidence="1" id="KW-0812">Transmembrane</keyword>
<dbReference type="RefSeq" id="WP_274924514.1">
    <property type="nucleotide sequence ID" value="NZ_JAKELO010000002.1"/>
</dbReference>
<reference evidence="2" key="1">
    <citation type="submission" date="2022-01" db="EMBL/GenBank/DDBJ databases">
        <title>Draft genome of Methanogenium marinum DSM 15558.</title>
        <authorList>
            <person name="Chen S.-C."/>
            <person name="You Y.-T."/>
        </authorList>
    </citation>
    <scope>NUCLEOTIDE SEQUENCE</scope>
    <source>
        <strain evidence="2">DSM 15558</strain>
    </source>
</reference>
<protein>
    <submittedName>
        <fullName evidence="2">Uncharacterized protein</fullName>
    </submittedName>
</protein>
<name>A0A9Q4PVC5_9EURY</name>
<evidence type="ECO:0000313" key="3">
    <source>
        <dbReference type="Proteomes" id="UP001143747"/>
    </source>
</evidence>
<feature type="transmembrane region" description="Helical" evidence="1">
    <location>
        <begin position="6"/>
        <end position="39"/>
    </location>
</feature>
<proteinExistence type="predicted"/>
<evidence type="ECO:0000256" key="1">
    <source>
        <dbReference type="SAM" id="Phobius"/>
    </source>
</evidence>
<keyword evidence="3" id="KW-1185">Reference proteome</keyword>
<comment type="caution">
    <text evidence="2">The sequence shown here is derived from an EMBL/GenBank/DDBJ whole genome shotgun (WGS) entry which is preliminary data.</text>
</comment>
<keyword evidence="1" id="KW-0472">Membrane</keyword>
<accession>A0A9Q4PVC5</accession>
<organism evidence="2 3">
    <name type="scientific">Methanogenium marinum</name>
    <dbReference type="NCBI Taxonomy" id="348610"/>
    <lineage>
        <taxon>Archaea</taxon>
        <taxon>Methanobacteriati</taxon>
        <taxon>Methanobacteriota</taxon>
        <taxon>Stenosarchaea group</taxon>
        <taxon>Methanomicrobia</taxon>
        <taxon>Methanomicrobiales</taxon>
        <taxon>Methanomicrobiaceae</taxon>
        <taxon>Methanogenium</taxon>
    </lineage>
</organism>
<sequence>MDTRQIAAVFIAGIAVFVYLAIIGMFFASIGVMIILIVGMTAYLTMIGKKIGEIPELTAKLSPNAKNIIIRNSGNTSAIQIHVAVVPLDIEYDISEIPADEEHTHSLDAMIREARVVITWKDNDGHAFSHESQISALGKGEDDFLKPMFPMFDIKK</sequence>
<gene>
    <name evidence="2" type="ORF">L0665_04510</name>
</gene>
<evidence type="ECO:0000313" key="2">
    <source>
        <dbReference type="EMBL" id="MDE4907870.1"/>
    </source>
</evidence>
<keyword evidence="1" id="KW-1133">Transmembrane helix</keyword>
<dbReference type="EMBL" id="JAKELO010000002">
    <property type="protein sequence ID" value="MDE4907870.1"/>
    <property type="molecule type" value="Genomic_DNA"/>
</dbReference>
<dbReference type="Proteomes" id="UP001143747">
    <property type="component" value="Unassembled WGS sequence"/>
</dbReference>
<dbReference type="AlphaFoldDB" id="A0A9Q4PVC5"/>